<accession>A0A5S3PNP2</accession>
<dbReference type="Proteomes" id="UP000310314">
    <property type="component" value="Unassembled WGS sequence"/>
</dbReference>
<protein>
    <recommendedName>
        <fullName evidence="4">Organic solvent tolerance-like N-terminal domain-containing protein</fullName>
    </recommendedName>
</protein>
<evidence type="ECO:0000313" key="3">
    <source>
        <dbReference type="Proteomes" id="UP000310314"/>
    </source>
</evidence>
<name>A0A5S3PNP2_9FLAO</name>
<feature type="chain" id="PRO_5024404191" description="Organic solvent tolerance-like N-terminal domain-containing protein" evidence="1">
    <location>
        <begin position="20"/>
        <end position="142"/>
    </location>
</feature>
<dbReference type="AlphaFoldDB" id="A0A5S3PNP2"/>
<sequence>MKKYTLISFLVLSFLRLTAQDKTITENALIGEHMFGVQFIWDGYGSAEISRNEKRELIIKGEQYSSNREEYVLLDGKVTVIDEKNFMVTGHLKLFTEGCCGLLDRDITYTFRKTGSRKYWRLKEREDLCSQYTCAYYMDIFE</sequence>
<feature type="signal peptide" evidence="1">
    <location>
        <begin position="1"/>
        <end position="19"/>
    </location>
</feature>
<dbReference type="OrthoDB" id="5684986at2"/>
<keyword evidence="3" id="KW-1185">Reference proteome</keyword>
<evidence type="ECO:0000313" key="2">
    <source>
        <dbReference type="EMBL" id="TMM56094.1"/>
    </source>
</evidence>
<keyword evidence="1" id="KW-0732">Signal</keyword>
<organism evidence="2 3">
    <name type="scientific">Maribacter algarum</name>
    <name type="common">ex Zhang et al. 2020</name>
    <dbReference type="NCBI Taxonomy" id="2578118"/>
    <lineage>
        <taxon>Bacteria</taxon>
        <taxon>Pseudomonadati</taxon>
        <taxon>Bacteroidota</taxon>
        <taxon>Flavobacteriia</taxon>
        <taxon>Flavobacteriales</taxon>
        <taxon>Flavobacteriaceae</taxon>
        <taxon>Maribacter</taxon>
    </lineage>
</organism>
<evidence type="ECO:0000256" key="1">
    <source>
        <dbReference type="SAM" id="SignalP"/>
    </source>
</evidence>
<evidence type="ECO:0008006" key="4">
    <source>
        <dbReference type="Google" id="ProtNLM"/>
    </source>
</evidence>
<reference evidence="2 3" key="1">
    <citation type="submission" date="2019-05" db="EMBL/GenBank/DDBJ databases">
        <authorList>
            <person name="Zhang J.-Y."/>
            <person name="Feg X."/>
            <person name="Du Z.-J."/>
        </authorList>
    </citation>
    <scope>NUCLEOTIDE SEQUENCE [LARGE SCALE GENOMIC DNA]</scope>
    <source>
        <strain evidence="2 3">RZ26</strain>
    </source>
</reference>
<dbReference type="EMBL" id="VATY01000003">
    <property type="protein sequence ID" value="TMM56094.1"/>
    <property type="molecule type" value="Genomic_DNA"/>
</dbReference>
<proteinExistence type="predicted"/>
<gene>
    <name evidence="2" type="ORF">FEE95_15795</name>
</gene>
<dbReference type="RefSeq" id="WP_138658962.1">
    <property type="nucleotide sequence ID" value="NZ_VATY01000003.1"/>
</dbReference>
<comment type="caution">
    <text evidence="2">The sequence shown here is derived from an EMBL/GenBank/DDBJ whole genome shotgun (WGS) entry which is preliminary data.</text>
</comment>